<dbReference type="AlphaFoldDB" id="A0A4P9VKJ5"/>
<comment type="caution">
    <text evidence="1">The sequence shown here is derived from an EMBL/GenBank/DDBJ whole genome shotgun (WGS) entry which is preliminary data.</text>
</comment>
<sequence>MAIYMNEPWSTLSSILEADPTNEDILDSIATHGLLTAATISPRQPTIDQIISCIFDGSPDLSPENIQTLKNAIQQAQQQLEQPLFLGEGLELPFEWDEEEELEDSDIQAWCIGFMSAVFLDEDAWFDTDEQESSELLLPIMVLSGLFSDAPEFTEMSEDEALITDMSEQLPELLTELYLFYKCPEDKKDQIKKPSNKSGSAKPKKH</sequence>
<dbReference type="NCBIfam" id="TIGR02292">
    <property type="entry name" value="ygfB_yecA"/>
    <property type="match status" value="1"/>
</dbReference>
<reference evidence="1 2" key="1">
    <citation type="submission" date="2017-04" db="EMBL/GenBank/DDBJ databases">
        <title>Draft genome sequence of Zooshikella ganghwensis VG4 isolated from Red Sea sediments.</title>
        <authorList>
            <person name="Rehman Z."/>
            <person name="Alam I."/>
            <person name="Kamau A."/>
            <person name="Bajic V."/>
            <person name="Leiknes T."/>
        </authorList>
    </citation>
    <scope>NUCLEOTIDE SEQUENCE [LARGE SCALE GENOMIC DNA]</scope>
    <source>
        <strain evidence="1 2">VG4</strain>
    </source>
</reference>
<evidence type="ECO:0000313" key="2">
    <source>
        <dbReference type="Proteomes" id="UP000257039"/>
    </source>
</evidence>
<name>A0A4P9VKJ5_9GAMM</name>
<proteinExistence type="predicted"/>
<keyword evidence="2" id="KW-1185">Reference proteome</keyword>
<dbReference type="Pfam" id="PF03695">
    <property type="entry name" value="UPF0149"/>
    <property type="match status" value="1"/>
</dbReference>
<dbReference type="InterPro" id="IPR036255">
    <property type="entry name" value="YgfB-like_sf"/>
</dbReference>
<dbReference type="EMBL" id="NDXW01000001">
    <property type="protein sequence ID" value="RDH43266.1"/>
    <property type="molecule type" value="Genomic_DNA"/>
</dbReference>
<dbReference type="InterPro" id="IPR011978">
    <property type="entry name" value="YgfB-like"/>
</dbReference>
<accession>A0A4P9VKJ5</accession>
<dbReference type="SUPFAM" id="SSF101327">
    <property type="entry name" value="YgfB-like"/>
    <property type="match status" value="1"/>
</dbReference>
<dbReference type="Gene3D" id="1.20.120.740">
    <property type="entry name" value="YgfB uncharacterised protein family UPF0149, PF03695"/>
    <property type="match status" value="1"/>
</dbReference>
<protein>
    <submittedName>
        <fullName evidence="1">YecA family protein</fullName>
    </submittedName>
</protein>
<dbReference type="Proteomes" id="UP000257039">
    <property type="component" value="Unassembled WGS sequence"/>
</dbReference>
<evidence type="ECO:0000313" key="1">
    <source>
        <dbReference type="EMBL" id="RDH43266.1"/>
    </source>
</evidence>
<organism evidence="1 2">
    <name type="scientific">Zooshikella ganghwensis</name>
    <dbReference type="NCBI Taxonomy" id="202772"/>
    <lineage>
        <taxon>Bacteria</taxon>
        <taxon>Pseudomonadati</taxon>
        <taxon>Pseudomonadota</taxon>
        <taxon>Gammaproteobacteria</taxon>
        <taxon>Oceanospirillales</taxon>
        <taxon>Zooshikellaceae</taxon>
        <taxon>Zooshikella</taxon>
    </lineage>
</organism>
<gene>
    <name evidence="1" type="ORF">B9G39_07335</name>
</gene>